<protein>
    <submittedName>
        <fullName evidence="4">Uncharacterized protein LOC104226171</fullName>
    </submittedName>
</protein>
<name>A0A1U7W8Q0_NICSY</name>
<dbReference type="GO" id="GO:0008270">
    <property type="term" value="F:zinc ion binding"/>
    <property type="evidence" value="ECO:0007669"/>
    <property type="project" value="UniProtKB-KW"/>
</dbReference>
<proteinExistence type="predicted"/>
<dbReference type="GO" id="GO:0003676">
    <property type="term" value="F:nucleic acid binding"/>
    <property type="evidence" value="ECO:0007669"/>
    <property type="project" value="InterPro"/>
</dbReference>
<reference evidence="4" key="2">
    <citation type="submission" date="2025-08" db="UniProtKB">
        <authorList>
            <consortium name="RefSeq"/>
        </authorList>
    </citation>
    <scope>IDENTIFICATION</scope>
    <source>
        <tissue evidence="4">Leaf</tissue>
    </source>
</reference>
<dbReference type="Proteomes" id="UP000189701">
    <property type="component" value="Unplaced"/>
</dbReference>
<reference evidence="3" key="1">
    <citation type="journal article" date="2013" name="Genome Biol.">
        <title>Reference genomes and transcriptomes of Nicotiana sylvestris and Nicotiana tomentosiformis.</title>
        <authorList>
            <person name="Sierro N."/>
            <person name="Battey J.N."/>
            <person name="Ouadi S."/>
            <person name="Bovet L."/>
            <person name="Goepfert S."/>
            <person name="Bakaher N."/>
            <person name="Peitsch M.C."/>
            <person name="Ivanov N.V."/>
        </authorList>
    </citation>
    <scope>NUCLEOTIDE SEQUENCE [LARGE SCALE GENOMIC DNA]</scope>
</reference>
<keyword evidence="1" id="KW-0863">Zinc-finger</keyword>
<evidence type="ECO:0000313" key="3">
    <source>
        <dbReference type="Proteomes" id="UP000189701"/>
    </source>
</evidence>
<dbReference type="AlphaFoldDB" id="A0A1U7W8Q0"/>
<evidence type="ECO:0000256" key="1">
    <source>
        <dbReference type="PROSITE-ProRule" id="PRU00047"/>
    </source>
</evidence>
<dbReference type="RefSeq" id="XP_009776387.1">
    <property type="nucleotide sequence ID" value="XM_009778085.1"/>
</dbReference>
<gene>
    <name evidence="4" type="primary">LOC104226171</name>
</gene>
<organism evidence="3 4">
    <name type="scientific">Nicotiana sylvestris</name>
    <name type="common">Wood tobacco</name>
    <name type="synonym">South American tobacco</name>
    <dbReference type="NCBI Taxonomy" id="4096"/>
    <lineage>
        <taxon>Eukaryota</taxon>
        <taxon>Viridiplantae</taxon>
        <taxon>Streptophyta</taxon>
        <taxon>Embryophyta</taxon>
        <taxon>Tracheophyta</taxon>
        <taxon>Spermatophyta</taxon>
        <taxon>Magnoliopsida</taxon>
        <taxon>eudicotyledons</taxon>
        <taxon>Gunneridae</taxon>
        <taxon>Pentapetalae</taxon>
        <taxon>asterids</taxon>
        <taxon>lamiids</taxon>
        <taxon>Solanales</taxon>
        <taxon>Solanaceae</taxon>
        <taxon>Nicotianoideae</taxon>
        <taxon>Nicotianeae</taxon>
        <taxon>Nicotiana</taxon>
    </lineage>
</organism>
<sequence length="224" mass="24241">MRQAVEGLKELIAKGSVPVPANVTVPPESVVRASKKRKRVVGANEPNCSVCKKRHLGRCWMILEICYGCGKRGNKKNKCPRLGTPILVCPIRAIPRAAQQTNTGIGTPSLEAWRKDKEEVYKVCKSSEYQIMGRGATQPASFTATSSIVPLGHGAVGRSIQSSVGPNRLYAFSDMVTGMLTFQSRVKYALIDSGSALSYVNPYIAEGFGIESGQPYDPFCVSTL</sequence>
<feature type="domain" description="CCHC-type" evidence="2">
    <location>
        <begin position="66"/>
        <end position="81"/>
    </location>
</feature>
<evidence type="ECO:0000313" key="4">
    <source>
        <dbReference type="RefSeq" id="XP_009776387.1"/>
    </source>
</evidence>
<keyword evidence="1" id="KW-0862">Zinc</keyword>
<keyword evidence="3" id="KW-1185">Reference proteome</keyword>
<dbReference type="InterPro" id="IPR001878">
    <property type="entry name" value="Znf_CCHC"/>
</dbReference>
<accession>A0A1U7W8Q0</accession>
<keyword evidence="1" id="KW-0479">Metal-binding</keyword>
<dbReference type="PROSITE" id="PS50158">
    <property type="entry name" value="ZF_CCHC"/>
    <property type="match status" value="1"/>
</dbReference>
<evidence type="ECO:0000259" key="2">
    <source>
        <dbReference type="PROSITE" id="PS50158"/>
    </source>
</evidence>